<name>A0A239F6R6_9FIRM</name>
<evidence type="ECO:0000313" key="2">
    <source>
        <dbReference type="Proteomes" id="UP000198304"/>
    </source>
</evidence>
<reference evidence="1 2" key="1">
    <citation type="submission" date="2017-06" db="EMBL/GenBank/DDBJ databases">
        <authorList>
            <person name="Kim H.J."/>
            <person name="Triplett B.A."/>
        </authorList>
    </citation>
    <scope>NUCLEOTIDE SEQUENCE [LARGE SCALE GENOMIC DNA]</scope>
    <source>
        <strain evidence="1 2">SCA</strain>
    </source>
</reference>
<organism evidence="1 2">
    <name type="scientific">Anaerovirgula multivorans</name>
    <dbReference type="NCBI Taxonomy" id="312168"/>
    <lineage>
        <taxon>Bacteria</taxon>
        <taxon>Bacillati</taxon>
        <taxon>Bacillota</taxon>
        <taxon>Clostridia</taxon>
        <taxon>Peptostreptococcales</taxon>
        <taxon>Natronincolaceae</taxon>
        <taxon>Anaerovirgula</taxon>
    </lineage>
</organism>
<proteinExistence type="predicted"/>
<dbReference type="Proteomes" id="UP000198304">
    <property type="component" value="Unassembled WGS sequence"/>
</dbReference>
<dbReference type="EMBL" id="FZOJ01000012">
    <property type="protein sequence ID" value="SNS52740.1"/>
    <property type="molecule type" value="Genomic_DNA"/>
</dbReference>
<accession>A0A239F6R6</accession>
<dbReference type="AlphaFoldDB" id="A0A239F6R6"/>
<sequence length="125" mass="13854">MIILVVIKEYIENGINNKNPKTFTIAVICNGLSLVDTCFAKIVNSASEITAHRIRAFPNILAEFGDTIPSTSIEIKVIPKKASAMEIELYKFSFSLRKKMAIRAMHAGVVLVIIPAEMAEVYRTP</sequence>
<gene>
    <name evidence="1" type="ORF">SAMN05446037_101244</name>
</gene>
<protein>
    <submittedName>
        <fullName evidence="1">Uncharacterized protein</fullName>
    </submittedName>
</protein>
<keyword evidence="2" id="KW-1185">Reference proteome</keyword>
<evidence type="ECO:0000313" key="1">
    <source>
        <dbReference type="EMBL" id="SNS52740.1"/>
    </source>
</evidence>